<dbReference type="EMBL" id="CP107551">
    <property type="protein sequence ID" value="UYP19040.1"/>
    <property type="molecule type" value="Genomic_DNA"/>
</dbReference>
<organism evidence="1 2">
    <name type="scientific">Rhodococcus sacchari</name>
    <dbReference type="NCBI Taxonomy" id="2962047"/>
    <lineage>
        <taxon>Bacteria</taxon>
        <taxon>Bacillati</taxon>
        <taxon>Actinomycetota</taxon>
        <taxon>Actinomycetes</taxon>
        <taxon>Mycobacteriales</taxon>
        <taxon>Nocardiaceae</taxon>
        <taxon>Rhodococcus</taxon>
    </lineage>
</organism>
<evidence type="ECO:0000313" key="1">
    <source>
        <dbReference type="EMBL" id="UYP19040.1"/>
    </source>
</evidence>
<gene>
    <name evidence="1" type="ORF">OED52_00100</name>
</gene>
<protein>
    <submittedName>
        <fullName evidence="1">Copper chaperone PCu(A)C</fullName>
    </submittedName>
</protein>
<proteinExistence type="predicted"/>
<dbReference type="Proteomes" id="UP001156484">
    <property type="component" value="Chromosome"/>
</dbReference>
<keyword evidence="2" id="KW-1185">Reference proteome</keyword>
<sequence length="201" mass="20329">MKKTLLCTATLATALLAAACGSDSGTSTSAADAVVVSEAWVKASDSGMTGAFAEIENTGSEDAHIVAVTSPASNVTELHEMVAVDGASSPKMQEMDGGLVIPAGTVHLLAPGNDHIMLMDLVEPVRPGSEVTFVLEFSDGSTEEFTAQVRDFAGAKEEYLPSGDMDGTPSGDMDGTPSGDMDGTPSGDMDGMNGAGEVHGG</sequence>
<name>A0ACD4DG45_9NOCA</name>
<evidence type="ECO:0000313" key="2">
    <source>
        <dbReference type="Proteomes" id="UP001156484"/>
    </source>
</evidence>
<accession>A0ACD4DG45</accession>
<reference evidence="1" key="1">
    <citation type="submission" date="2022-10" db="EMBL/GenBank/DDBJ databases">
        <title>Rhodococcus ferula Z13 complete genome.</title>
        <authorList>
            <person name="Long X."/>
            <person name="Zang M."/>
        </authorList>
    </citation>
    <scope>NUCLEOTIDE SEQUENCE</scope>
    <source>
        <strain evidence="1">Z13</strain>
    </source>
</reference>